<evidence type="ECO:0000313" key="6">
    <source>
        <dbReference type="EMBL" id="CAB1275643.1"/>
    </source>
</evidence>
<organism evidence="6 7">
    <name type="scientific">Candidatus Nitrosacidococcus tergens</name>
    <dbReference type="NCBI Taxonomy" id="553981"/>
    <lineage>
        <taxon>Bacteria</taxon>
        <taxon>Pseudomonadati</taxon>
        <taxon>Pseudomonadota</taxon>
        <taxon>Gammaproteobacteria</taxon>
        <taxon>Chromatiales</taxon>
        <taxon>Chromatiaceae</taxon>
        <taxon>Candidatus Nitrosacidococcus</taxon>
    </lineage>
</organism>
<evidence type="ECO:0000313" key="7">
    <source>
        <dbReference type="Proteomes" id="UP000516072"/>
    </source>
</evidence>
<dbReference type="SUPFAM" id="SSF52833">
    <property type="entry name" value="Thioredoxin-like"/>
    <property type="match status" value="2"/>
</dbReference>
<dbReference type="CDD" id="cd02947">
    <property type="entry name" value="TRX_family"/>
    <property type="match status" value="1"/>
</dbReference>
<reference evidence="6 7" key="1">
    <citation type="submission" date="2020-03" db="EMBL/GenBank/DDBJ databases">
        <authorList>
            <person name="Picone N."/>
        </authorList>
    </citation>
    <scope>NUCLEOTIDE SEQUENCE [LARGE SCALE GENOMIC DNA]</scope>
    <source>
        <strain evidence="6">NSCAC1</strain>
    </source>
</reference>
<gene>
    <name evidence="6" type="ORF">NSCAC_0769</name>
</gene>
<evidence type="ECO:0000256" key="4">
    <source>
        <dbReference type="ARBA" id="ARBA00023284"/>
    </source>
</evidence>
<dbReference type="GO" id="GO:0030313">
    <property type="term" value="C:cell envelope"/>
    <property type="evidence" value="ECO:0007669"/>
    <property type="project" value="UniProtKB-SubCell"/>
</dbReference>
<dbReference type="InterPro" id="IPR050553">
    <property type="entry name" value="Thioredoxin_ResA/DsbE_sf"/>
</dbReference>
<dbReference type="Gene3D" id="3.40.30.10">
    <property type="entry name" value="Glutaredoxin"/>
    <property type="match status" value="2"/>
</dbReference>
<dbReference type="AlphaFoldDB" id="A0A7G1Q970"/>
<evidence type="ECO:0000256" key="2">
    <source>
        <dbReference type="ARBA" id="ARBA00022748"/>
    </source>
</evidence>
<dbReference type="RefSeq" id="WP_197745076.1">
    <property type="nucleotide sequence ID" value="NZ_LR778175.1"/>
</dbReference>
<dbReference type="PANTHER" id="PTHR42852:SF6">
    <property type="entry name" value="THIOL:DISULFIDE INTERCHANGE PROTEIN DSBE"/>
    <property type="match status" value="1"/>
</dbReference>
<keyword evidence="7" id="KW-1185">Reference proteome</keyword>
<dbReference type="GO" id="GO:0016209">
    <property type="term" value="F:antioxidant activity"/>
    <property type="evidence" value="ECO:0007669"/>
    <property type="project" value="InterPro"/>
</dbReference>
<sequence>MYQLLLSGLFILGLPFTTLADNLPDNLLNAPIHLISGKTTSLADFKGEKPVFLKFWATWCQPCRAQMPHYQEQNEKYGNKIRFIGINLGIDDDIDSINKTIKEFSLTMDTAIDRDNDLSQKFHLIGTPYLLLFDKNMQLVAIGHDADEAFDNKLALLSQNRAVESISPNPLITKQSHISINAQNGKTYGVFFTATWCDWYLKDSRPEVSNHCIQAQNLVNNLATEYPNINWLGVVSDLWTEDKDVADYKKLYKIPFNIEIDQDNQLFYQYHIEHLGTLILIKDGKILAEINDFEHPEKIQARLAEL</sequence>
<dbReference type="Proteomes" id="UP000516072">
    <property type="component" value="Chromosome"/>
</dbReference>
<protein>
    <recommendedName>
        <fullName evidence="5">Thioredoxin domain-containing protein</fullName>
    </recommendedName>
</protein>
<keyword evidence="4" id="KW-0676">Redox-active center</keyword>
<dbReference type="Pfam" id="PF00578">
    <property type="entry name" value="AhpC-TSA"/>
    <property type="match status" value="1"/>
</dbReference>
<feature type="domain" description="Thioredoxin" evidence="5">
    <location>
        <begin position="17"/>
        <end position="162"/>
    </location>
</feature>
<keyword evidence="2" id="KW-0201">Cytochrome c-type biogenesis</keyword>
<evidence type="ECO:0000256" key="3">
    <source>
        <dbReference type="ARBA" id="ARBA00023157"/>
    </source>
</evidence>
<dbReference type="PROSITE" id="PS51352">
    <property type="entry name" value="THIOREDOXIN_2"/>
    <property type="match status" value="1"/>
</dbReference>
<evidence type="ECO:0000259" key="5">
    <source>
        <dbReference type="PROSITE" id="PS51352"/>
    </source>
</evidence>
<dbReference type="InterPro" id="IPR013766">
    <property type="entry name" value="Thioredoxin_domain"/>
</dbReference>
<name>A0A7G1Q970_9GAMM</name>
<dbReference type="CDD" id="cd02966">
    <property type="entry name" value="TlpA_like_family"/>
    <property type="match status" value="1"/>
</dbReference>
<evidence type="ECO:0000256" key="1">
    <source>
        <dbReference type="ARBA" id="ARBA00004196"/>
    </source>
</evidence>
<dbReference type="InterPro" id="IPR036249">
    <property type="entry name" value="Thioredoxin-like_sf"/>
</dbReference>
<dbReference type="InterPro" id="IPR000866">
    <property type="entry name" value="AhpC/TSA"/>
</dbReference>
<dbReference type="KEGG" id="ntg:NSCAC_0769"/>
<comment type="subcellular location">
    <subcellularLocation>
        <location evidence="1">Cell envelope</location>
    </subcellularLocation>
</comment>
<dbReference type="GO" id="GO:0017004">
    <property type="term" value="P:cytochrome complex assembly"/>
    <property type="evidence" value="ECO:0007669"/>
    <property type="project" value="UniProtKB-KW"/>
</dbReference>
<dbReference type="EMBL" id="LR778175">
    <property type="protein sequence ID" value="CAB1275643.1"/>
    <property type="molecule type" value="Genomic_DNA"/>
</dbReference>
<dbReference type="PANTHER" id="PTHR42852">
    <property type="entry name" value="THIOL:DISULFIDE INTERCHANGE PROTEIN DSBE"/>
    <property type="match status" value="1"/>
</dbReference>
<proteinExistence type="predicted"/>
<dbReference type="GO" id="GO:0016491">
    <property type="term" value="F:oxidoreductase activity"/>
    <property type="evidence" value="ECO:0007669"/>
    <property type="project" value="InterPro"/>
</dbReference>
<accession>A0A7G1Q970</accession>
<keyword evidence="3" id="KW-1015">Disulfide bond</keyword>